<sequence>MVFANPSYLWAFLGLLVPLAIHLWSKKDAKTIKVGSIQLLDESNSRQSSSIQLNEWFLLLLRMLIIALVVLLMAGPQWRTKGNPKQITYLVEPAIANEPSIGSVLDSLKESAPVLLLQNGFPDWEADVDHKSEKVRPNYWQLVQKMDSLRSDSIVIFTRALVKGIKSKRPDTQKKIHWVVMDAEETLSQPLMAFNRESGVELVTASGNGMATRIKRESLVDGFEIIAEGDSLRIVSDASQTVPLRNLDTLHINMYATEDFEKESKFIEASFKALSSYLNQEINVHQTEEAMHEHADLNILLGTFQNNQVAGKRVIYQEDPLTEELIAPGQEKNLFYLTARLNPKNTVEQRLPEQLLHLLDLNGDLKNLVAGIDARQMDESQLKPNYVEPKRKRERATFLDISLWVFGFLALLMIVERLLSNYKKQ</sequence>
<protein>
    <recommendedName>
        <fullName evidence="2">Aerotolerance regulator N-terminal domain-containing protein</fullName>
    </recommendedName>
</protein>
<accession>A0A6G7J074</accession>
<dbReference type="PANTHER" id="PTHR37464">
    <property type="entry name" value="BLL2463 PROTEIN"/>
    <property type="match status" value="1"/>
</dbReference>
<keyword evidence="1" id="KW-1133">Transmembrane helix</keyword>
<evidence type="ECO:0000313" key="3">
    <source>
        <dbReference type="EMBL" id="QII44050.1"/>
    </source>
</evidence>
<dbReference type="AlphaFoldDB" id="A0A6G7J074"/>
<feature type="transmembrane region" description="Helical" evidence="1">
    <location>
        <begin position="401"/>
        <end position="419"/>
    </location>
</feature>
<name>A0A6G7J074_9FLAO</name>
<dbReference type="NCBIfam" id="TIGR02226">
    <property type="entry name" value="two_anch"/>
    <property type="match status" value="1"/>
</dbReference>
<evidence type="ECO:0000259" key="2">
    <source>
        <dbReference type="Pfam" id="PF07584"/>
    </source>
</evidence>
<keyword evidence="1" id="KW-0472">Membrane</keyword>
<dbReference type="InterPro" id="IPR011933">
    <property type="entry name" value="Double_TM_dom"/>
</dbReference>
<keyword evidence="4" id="KW-1185">Reference proteome</keyword>
<feature type="transmembrane region" description="Helical" evidence="1">
    <location>
        <begin position="6"/>
        <end position="24"/>
    </location>
</feature>
<dbReference type="PANTHER" id="PTHR37464:SF1">
    <property type="entry name" value="BLL2463 PROTEIN"/>
    <property type="match status" value="1"/>
</dbReference>
<dbReference type="KEGG" id="mut:GVT53_04975"/>
<evidence type="ECO:0000256" key="1">
    <source>
        <dbReference type="SAM" id="Phobius"/>
    </source>
</evidence>
<dbReference type="Pfam" id="PF07584">
    <property type="entry name" value="BatA"/>
    <property type="match status" value="1"/>
</dbReference>
<dbReference type="EMBL" id="CP049616">
    <property type="protein sequence ID" value="QII44050.1"/>
    <property type="molecule type" value="Genomic_DNA"/>
</dbReference>
<gene>
    <name evidence="3" type="ORF">GVT53_04975</name>
</gene>
<feature type="transmembrane region" description="Helical" evidence="1">
    <location>
        <begin position="56"/>
        <end position="78"/>
    </location>
</feature>
<organism evidence="3 4">
    <name type="scientific">Flagellimonas oceani</name>
    <dbReference type="NCBI Taxonomy" id="2698672"/>
    <lineage>
        <taxon>Bacteria</taxon>
        <taxon>Pseudomonadati</taxon>
        <taxon>Bacteroidota</taxon>
        <taxon>Flavobacteriia</taxon>
        <taxon>Flavobacteriales</taxon>
        <taxon>Flavobacteriaceae</taxon>
        <taxon>Flagellimonas</taxon>
    </lineage>
</organism>
<reference evidence="3 4" key="1">
    <citation type="submission" date="2020-02" db="EMBL/GenBank/DDBJ databases">
        <title>Complete genome of Muricauda sp. 501str8.</title>
        <authorList>
            <person name="Dong B."/>
            <person name="Zhu S."/>
            <person name="Yang J."/>
            <person name="Chen J."/>
        </authorList>
    </citation>
    <scope>NUCLEOTIDE SEQUENCE [LARGE SCALE GENOMIC DNA]</scope>
    <source>
        <strain evidence="3 4">501str8</strain>
    </source>
</reference>
<dbReference type="RefSeq" id="WP_166247711.1">
    <property type="nucleotide sequence ID" value="NZ_CP049616.1"/>
</dbReference>
<feature type="domain" description="Aerotolerance regulator N-terminal" evidence="2">
    <location>
        <begin position="1"/>
        <end position="76"/>
    </location>
</feature>
<keyword evidence="1" id="KW-0812">Transmembrane</keyword>
<dbReference type="Proteomes" id="UP000502928">
    <property type="component" value="Chromosome"/>
</dbReference>
<proteinExistence type="predicted"/>
<dbReference type="InterPro" id="IPR024163">
    <property type="entry name" value="Aerotolerance_reg_N"/>
</dbReference>
<evidence type="ECO:0000313" key="4">
    <source>
        <dbReference type="Proteomes" id="UP000502928"/>
    </source>
</evidence>